<comment type="caution">
    <text evidence="2">The sequence shown here is derived from an EMBL/GenBank/DDBJ whole genome shotgun (WGS) entry which is preliminary data.</text>
</comment>
<dbReference type="SUPFAM" id="SSF88946">
    <property type="entry name" value="Sigma2 domain of RNA polymerase sigma factors"/>
    <property type="match status" value="1"/>
</dbReference>
<proteinExistence type="predicted"/>
<dbReference type="InterPro" id="IPR007627">
    <property type="entry name" value="RNA_pol_sigma70_r2"/>
</dbReference>
<dbReference type="Proteomes" id="UP000753724">
    <property type="component" value="Unassembled WGS sequence"/>
</dbReference>
<reference evidence="3" key="1">
    <citation type="submission" date="2020-01" db="EMBL/GenBank/DDBJ databases">
        <title>Sphingomonas sp. strain CSW-10.</title>
        <authorList>
            <person name="Chen W.-M."/>
        </authorList>
    </citation>
    <scope>NUCLEOTIDE SEQUENCE [LARGE SCALE GENOMIC DNA]</scope>
    <source>
        <strain evidence="3">FSY-8</strain>
    </source>
</reference>
<dbReference type="Pfam" id="PF04542">
    <property type="entry name" value="Sigma70_r2"/>
    <property type="match status" value="1"/>
</dbReference>
<sequence length="236" mass="26240">MSKASQALENEVAALIALRARLADHVPSARERAMVDRHIARLLARLLPRIRHFTRAYGLMDAAEDAQQVCAIGLWRAIECYDPDKASFTTLINWQLRGELQGLRHRLRQDQRVSARGVGARTVSADAPDTAHEMATLADPDALPATEAGASQALARQYCGRLLDSYYDRLSARPGESPPALAHRARAERQLLSDHLLEEDAPRDDLPWSAEQRRQILRRTIPSLQVRAMESGANAV</sequence>
<gene>
    <name evidence="2" type="ORF">GTZ99_15735</name>
</gene>
<evidence type="ECO:0000313" key="2">
    <source>
        <dbReference type="EMBL" id="NBC38006.1"/>
    </source>
</evidence>
<dbReference type="RefSeq" id="WP_161720590.1">
    <property type="nucleotide sequence ID" value="NZ_JAAAPO010000007.1"/>
</dbReference>
<protein>
    <submittedName>
        <fullName evidence="2">RNA polymerase subunit sigma-70</fullName>
    </submittedName>
</protein>
<organism evidence="2 3">
    <name type="scientific">Novosphingobium ovatum</name>
    <dbReference type="NCBI Taxonomy" id="1908523"/>
    <lineage>
        <taxon>Bacteria</taxon>
        <taxon>Pseudomonadati</taxon>
        <taxon>Pseudomonadota</taxon>
        <taxon>Alphaproteobacteria</taxon>
        <taxon>Sphingomonadales</taxon>
        <taxon>Sphingomonadaceae</taxon>
        <taxon>Novosphingobium</taxon>
    </lineage>
</organism>
<dbReference type="EMBL" id="JAAAPO010000007">
    <property type="protein sequence ID" value="NBC38006.1"/>
    <property type="molecule type" value="Genomic_DNA"/>
</dbReference>
<evidence type="ECO:0000313" key="3">
    <source>
        <dbReference type="Proteomes" id="UP000753724"/>
    </source>
</evidence>
<feature type="domain" description="RNA polymerase sigma-70 region 2" evidence="1">
    <location>
        <begin position="43"/>
        <end position="100"/>
    </location>
</feature>
<name>A0ABW9XHN9_9SPHN</name>
<accession>A0ABW9XHN9</accession>
<evidence type="ECO:0000259" key="1">
    <source>
        <dbReference type="Pfam" id="PF04542"/>
    </source>
</evidence>
<keyword evidence="3" id="KW-1185">Reference proteome</keyword>
<dbReference type="InterPro" id="IPR013325">
    <property type="entry name" value="RNA_pol_sigma_r2"/>
</dbReference>